<accession>A0A6M1RDS1</accession>
<comment type="caution">
    <text evidence="2">The sequence shown here is derived from an EMBL/GenBank/DDBJ whole genome shotgun (WGS) entry which is preliminary data.</text>
</comment>
<sequence length="206" mass="22093">HAQKDMNLLVENDRKDNIKHDLHLDVENERFQHIKADDHLTVDGNTMTHVKSDKTIVTDSSLHIKAGAALLNEAGSEIHLKSGHKSVLEAYTEVTLKVGGNFVKIDPSGVHIVGSVININSGGSAGSGSGFGGVMPILPGGVEAEKTPEETEPVLFSATQYAANPKLISPDAFAYLSISDRPLAKMCQKRPDGSCPRSDCPCLRRS</sequence>
<feature type="non-terminal residue" evidence="2">
    <location>
        <position position="1"/>
    </location>
</feature>
<evidence type="ECO:0000313" key="2">
    <source>
        <dbReference type="EMBL" id="NGO00414.1"/>
    </source>
</evidence>
<name>A0A6M1RDS1_9GAMM</name>
<evidence type="ECO:0000259" key="1">
    <source>
        <dbReference type="Pfam" id="PF22178"/>
    </source>
</evidence>
<evidence type="ECO:0000313" key="3">
    <source>
        <dbReference type="Proteomes" id="UP000473008"/>
    </source>
</evidence>
<gene>
    <name evidence="2" type="ORF">G5S52_23210</name>
</gene>
<dbReference type="AlphaFoldDB" id="A0A6M1RDS1"/>
<keyword evidence="3" id="KW-1185">Reference proteome</keyword>
<dbReference type="InterPro" id="IPR054030">
    <property type="entry name" value="Gp5_Vgr_C"/>
</dbReference>
<protein>
    <submittedName>
        <fullName evidence="2">Type VI secretion system tip protein VgrG</fullName>
    </submittedName>
</protein>
<organism evidence="2 3">
    <name type="scientific">Grimontia sedimenti</name>
    <dbReference type="NCBI Taxonomy" id="2711294"/>
    <lineage>
        <taxon>Bacteria</taxon>
        <taxon>Pseudomonadati</taxon>
        <taxon>Pseudomonadota</taxon>
        <taxon>Gammaproteobacteria</taxon>
        <taxon>Vibrionales</taxon>
        <taxon>Vibrionaceae</taxon>
        <taxon>Grimontia</taxon>
    </lineage>
</organism>
<dbReference type="SUPFAM" id="SSF69349">
    <property type="entry name" value="Phage fibre proteins"/>
    <property type="match status" value="1"/>
</dbReference>
<reference evidence="2 3" key="1">
    <citation type="submission" date="2020-02" db="EMBL/GenBank/DDBJ databases">
        <title>The draft genome of Grimontia sedimenta sp. nov., isolated from benthic sediments near coral reefs south of Kuwait.</title>
        <authorList>
            <person name="Mahmoud H.M."/>
            <person name="Jose L."/>
            <person name="Eapen S."/>
        </authorList>
    </citation>
    <scope>NUCLEOTIDE SEQUENCE [LARGE SCALE GENOMIC DNA]</scope>
    <source>
        <strain evidence="2 3">S25</strain>
    </source>
</reference>
<proteinExistence type="predicted"/>
<feature type="domain" description="Gp5/Type VI secretion system Vgr C-terminal trimerisation" evidence="1">
    <location>
        <begin position="1"/>
        <end position="76"/>
    </location>
</feature>
<dbReference type="EMBL" id="JAALDL010000035">
    <property type="protein sequence ID" value="NGO00414.1"/>
    <property type="molecule type" value="Genomic_DNA"/>
</dbReference>
<dbReference type="Pfam" id="PF22178">
    <property type="entry name" value="Gp5_trimer_C"/>
    <property type="match status" value="1"/>
</dbReference>
<dbReference type="Proteomes" id="UP000473008">
    <property type="component" value="Unassembled WGS sequence"/>
</dbReference>